<keyword evidence="2" id="KW-0229">DNA integration</keyword>
<dbReference type="Gene3D" id="3.30.160.390">
    <property type="entry name" value="Integrase, DNA-binding domain"/>
    <property type="match status" value="1"/>
</dbReference>
<comment type="similarity">
    <text evidence="1">Belongs to the 'phage' integrase family.</text>
</comment>
<dbReference type="EMBL" id="PTPX01000006">
    <property type="protein sequence ID" value="RAL19356.1"/>
    <property type="molecule type" value="Genomic_DNA"/>
</dbReference>
<dbReference type="PANTHER" id="PTHR30629:SF6">
    <property type="entry name" value="PROPHAGE INTEGRASE INTA-RELATED"/>
    <property type="match status" value="1"/>
</dbReference>
<dbReference type="Gene3D" id="1.10.443.10">
    <property type="entry name" value="Intergrase catalytic core"/>
    <property type="match status" value="1"/>
</dbReference>
<dbReference type="InterPro" id="IPR025166">
    <property type="entry name" value="Integrase_DNA_bind_dom"/>
</dbReference>
<keyword evidence="3 5" id="KW-0238">DNA-binding</keyword>
<dbReference type="GO" id="GO:0015074">
    <property type="term" value="P:DNA integration"/>
    <property type="evidence" value="ECO:0007669"/>
    <property type="project" value="UniProtKB-KW"/>
</dbReference>
<dbReference type="PROSITE" id="PS51898">
    <property type="entry name" value="TYR_RECOMBINASE"/>
    <property type="match status" value="1"/>
</dbReference>
<evidence type="ECO:0000256" key="4">
    <source>
        <dbReference type="ARBA" id="ARBA00023172"/>
    </source>
</evidence>
<dbReference type="InterPro" id="IPR050808">
    <property type="entry name" value="Phage_Integrase"/>
</dbReference>
<dbReference type="InterPro" id="IPR038488">
    <property type="entry name" value="Integrase_DNA-bd_sf"/>
</dbReference>
<dbReference type="GO" id="GO:0003677">
    <property type="term" value="F:DNA binding"/>
    <property type="evidence" value="ECO:0007669"/>
    <property type="project" value="UniProtKB-UniRule"/>
</dbReference>
<dbReference type="OrthoDB" id="9795573at2"/>
<dbReference type="InterPro" id="IPR013762">
    <property type="entry name" value="Integrase-like_cat_sf"/>
</dbReference>
<accession>A0A328BYK4</accession>
<organism evidence="8 9">
    <name type="scientific">Glaesserella australis</name>
    <dbReference type="NCBI Taxonomy" id="2094024"/>
    <lineage>
        <taxon>Bacteria</taxon>
        <taxon>Pseudomonadati</taxon>
        <taxon>Pseudomonadota</taxon>
        <taxon>Gammaproteobacteria</taxon>
        <taxon>Pasteurellales</taxon>
        <taxon>Pasteurellaceae</taxon>
        <taxon>Glaesserella</taxon>
    </lineage>
</organism>
<dbReference type="PROSITE" id="PS51900">
    <property type="entry name" value="CB"/>
    <property type="match status" value="1"/>
</dbReference>
<keyword evidence="4" id="KW-0233">DNA recombination</keyword>
<evidence type="ECO:0000256" key="2">
    <source>
        <dbReference type="ARBA" id="ARBA00022908"/>
    </source>
</evidence>
<dbReference type="Pfam" id="PF22022">
    <property type="entry name" value="Phage_int_M"/>
    <property type="match status" value="1"/>
</dbReference>
<feature type="domain" description="Core-binding (CB)" evidence="7">
    <location>
        <begin position="106"/>
        <end position="187"/>
    </location>
</feature>
<dbReference type="InterPro" id="IPR053876">
    <property type="entry name" value="Phage_int_M"/>
</dbReference>
<dbReference type="RefSeq" id="WP_111749321.1">
    <property type="nucleotide sequence ID" value="NZ_PTPX01000006.1"/>
</dbReference>
<evidence type="ECO:0000256" key="3">
    <source>
        <dbReference type="ARBA" id="ARBA00023125"/>
    </source>
</evidence>
<dbReference type="Pfam" id="PF13356">
    <property type="entry name" value="Arm-DNA-bind_3"/>
    <property type="match status" value="1"/>
</dbReference>
<feature type="domain" description="Tyr recombinase" evidence="6">
    <location>
        <begin position="210"/>
        <end position="387"/>
    </location>
</feature>
<dbReference type="Proteomes" id="UP000248689">
    <property type="component" value="Unassembled WGS sequence"/>
</dbReference>
<evidence type="ECO:0000256" key="5">
    <source>
        <dbReference type="PROSITE-ProRule" id="PRU01248"/>
    </source>
</evidence>
<keyword evidence="9" id="KW-1185">Reference proteome</keyword>
<proteinExistence type="inferred from homology"/>
<name>A0A328BYK4_9PAST</name>
<evidence type="ECO:0000313" key="8">
    <source>
        <dbReference type="EMBL" id="RAL19356.1"/>
    </source>
</evidence>
<dbReference type="InterPro" id="IPR044068">
    <property type="entry name" value="CB"/>
</dbReference>
<dbReference type="InterPro" id="IPR011010">
    <property type="entry name" value="DNA_brk_join_enz"/>
</dbReference>
<dbReference type="GO" id="GO:0006310">
    <property type="term" value="P:DNA recombination"/>
    <property type="evidence" value="ECO:0007669"/>
    <property type="project" value="UniProtKB-KW"/>
</dbReference>
<dbReference type="CDD" id="cd00801">
    <property type="entry name" value="INT_P4_C"/>
    <property type="match status" value="1"/>
</dbReference>
<dbReference type="InterPro" id="IPR002104">
    <property type="entry name" value="Integrase_catalytic"/>
</dbReference>
<evidence type="ECO:0000313" key="9">
    <source>
        <dbReference type="Proteomes" id="UP000248689"/>
    </source>
</evidence>
<evidence type="ECO:0000256" key="1">
    <source>
        <dbReference type="ARBA" id="ARBA00008857"/>
    </source>
</evidence>
<dbReference type="Gene3D" id="1.10.150.130">
    <property type="match status" value="1"/>
</dbReference>
<sequence length="400" mass="46154">MARIIQPLTNTQVEKAKYIQGGTNELNDGKGLFLQLFPTGAKKWRYRYNHPQTKARTKITIGSYPAVSLAQARVKRDEFQALLAQQIDPQLHKTQQEQEEKLANSRTFRAVAEKWREKKQGEITDKTLNKYWRSLELHIFPFIGEYPINEIVPTLALIPLKRVEERNNIDMAQRLAMYINEILNFAVNGGILSFNPCLKMGKNLKRVKKKNNPHVKTEEIPQLLQDIENAKIQPQTRALVYFQLLTMVRPGEASEAEWAEFDLDKKLWTIPAERMKAGEAHIVPLSSQVIALLEQLQQITGRFKYVFPKRGHIHEPMSRDSVRKALERMGYKERQTAHGLRGLARTYLAEQSITHEHAEACLAHKTGGNVSLAYNHATYIEQRKVIMQLWADFIEQARKP</sequence>
<dbReference type="InterPro" id="IPR010998">
    <property type="entry name" value="Integrase_recombinase_N"/>
</dbReference>
<dbReference type="AlphaFoldDB" id="A0A328BYK4"/>
<comment type="caution">
    <text evidence="8">The sequence shown here is derived from an EMBL/GenBank/DDBJ whole genome shotgun (WGS) entry which is preliminary data.</text>
</comment>
<protein>
    <submittedName>
        <fullName evidence="8">Preprotein translocase</fullName>
    </submittedName>
</protein>
<dbReference type="PANTHER" id="PTHR30629">
    <property type="entry name" value="PROPHAGE INTEGRASE"/>
    <property type="match status" value="1"/>
</dbReference>
<evidence type="ECO:0000259" key="7">
    <source>
        <dbReference type="PROSITE" id="PS51900"/>
    </source>
</evidence>
<evidence type="ECO:0000259" key="6">
    <source>
        <dbReference type="PROSITE" id="PS51898"/>
    </source>
</evidence>
<reference evidence="9" key="1">
    <citation type="submission" date="2018-02" db="EMBL/GenBank/DDBJ databases">
        <title>Glaesserella australis sp. nov., isolated from the lungs of pigs.</title>
        <authorList>
            <person name="Turni C."/>
            <person name="Christensen H."/>
        </authorList>
    </citation>
    <scope>NUCLEOTIDE SEQUENCE [LARGE SCALE GENOMIC DNA]</scope>
    <source>
        <strain evidence="9">HS4635</strain>
    </source>
</reference>
<gene>
    <name evidence="8" type="ORF">C5N92_02600</name>
</gene>
<dbReference type="Pfam" id="PF00589">
    <property type="entry name" value="Phage_integrase"/>
    <property type="match status" value="1"/>
</dbReference>
<dbReference type="SUPFAM" id="SSF56349">
    <property type="entry name" value="DNA breaking-rejoining enzymes"/>
    <property type="match status" value="1"/>
</dbReference>